<feature type="compositionally biased region" description="Polar residues" evidence="1">
    <location>
        <begin position="211"/>
        <end position="220"/>
    </location>
</feature>
<dbReference type="OrthoDB" id="1737017at2759"/>
<dbReference type="InterPro" id="IPR040036">
    <property type="entry name" value="CYCLOPS"/>
</dbReference>
<dbReference type="AlphaFoldDB" id="A0A7J0GZT4"/>
<dbReference type="EMBL" id="BJWL01000025">
    <property type="protein sequence ID" value="GFZ16329.1"/>
    <property type="molecule type" value="Genomic_DNA"/>
</dbReference>
<evidence type="ECO:0000256" key="1">
    <source>
        <dbReference type="SAM" id="MobiDB-lite"/>
    </source>
</evidence>
<name>A0A7J0GZT4_9ERIC</name>
<feature type="region of interest" description="Disordered" evidence="1">
    <location>
        <begin position="172"/>
        <end position="245"/>
    </location>
</feature>
<dbReference type="PANTHER" id="PTHR36890">
    <property type="entry name" value="PROTEIN CYCLOPS"/>
    <property type="match status" value="1"/>
</dbReference>
<reference evidence="2 3" key="1">
    <citation type="submission" date="2019-07" db="EMBL/GenBank/DDBJ databases">
        <title>De Novo Assembly of kiwifruit Actinidia rufa.</title>
        <authorList>
            <person name="Sugita-Konishi S."/>
            <person name="Sato K."/>
            <person name="Mori E."/>
            <person name="Abe Y."/>
            <person name="Kisaki G."/>
            <person name="Hamano K."/>
            <person name="Suezawa K."/>
            <person name="Otani M."/>
            <person name="Fukuda T."/>
            <person name="Manabe T."/>
            <person name="Gomi K."/>
            <person name="Tabuchi M."/>
            <person name="Akimitsu K."/>
            <person name="Kataoka I."/>
        </authorList>
    </citation>
    <scope>NUCLEOTIDE SEQUENCE [LARGE SCALE GENOMIC DNA]</scope>
    <source>
        <strain evidence="3">cv. Fuchu</strain>
    </source>
</reference>
<dbReference type="PANTHER" id="PTHR36890:SF1">
    <property type="entry name" value="PROTEIN CYCLOPS"/>
    <property type="match status" value="1"/>
</dbReference>
<evidence type="ECO:0000313" key="2">
    <source>
        <dbReference type="EMBL" id="GFZ16329.1"/>
    </source>
</evidence>
<dbReference type="GO" id="GO:0005634">
    <property type="term" value="C:nucleus"/>
    <property type="evidence" value="ECO:0007669"/>
    <property type="project" value="InterPro"/>
</dbReference>
<sequence length="245" mass="26247">MTRSRSSELRKSYAAMQNSQSSLGMEAMQNVSGHGVNNLKQEFANPNGFGDVSMCEVPNQFNSFMSSSNSSSSTFNNHPIDNVDKVSSVVSMLKGTLERKKLTHQTERGAVEDSSLGFNCAKEVLGDTSLNQGQKNFIHEAPTTFQDVSPIQMNGLGALEAIKQSFDMDLEGFATPTNPLQMSTLSREPSQSESSAAAPMVSTGFDACDGPSNSGQAMSESSRKQLGNGIIPENGSRPKGMYNGH</sequence>
<dbReference type="GO" id="GO:0043565">
    <property type="term" value="F:sequence-specific DNA binding"/>
    <property type="evidence" value="ECO:0007669"/>
    <property type="project" value="InterPro"/>
</dbReference>
<evidence type="ECO:0000313" key="3">
    <source>
        <dbReference type="Proteomes" id="UP000585474"/>
    </source>
</evidence>
<feature type="compositionally biased region" description="Polar residues" evidence="1">
    <location>
        <begin position="175"/>
        <end position="185"/>
    </location>
</feature>
<keyword evidence="3" id="KW-1185">Reference proteome</keyword>
<protein>
    <submittedName>
        <fullName evidence="2">Uncharacterized protein</fullName>
    </submittedName>
</protein>
<feature type="compositionally biased region" description="Low complexity" evidence="1">
    <location>
        <begin position="186"/>
        <end position="199"/>
    </location>
</feature>
<dbReference type="GO" id="GO:0036377">
    <property type="term" value="P:arbuscular mycorrhizal association"/>
    <property type="evidence" value="ECO:0007669"/>
    <property type="project" value="InterPro"/>
</dbReference>
<comment type="caution">
    <text evidence="2">The sequence shown here is derived from an EMBL/GenBank/DDBJ whole genome shotgun (WGS) entry which is preliminary data.</text>
</comment>
<proteinExistence type="predicted"/>
<accession>A0A7J0GZT4</accession>
<organism evidence="2 3">
    <name type="scientific">Actinidia rufa</name>
    <dbReference type="NCBI Taxonomy" id="165716"/>
    <lineage>
        <taxon>Eukaryota</taxon>
        <taxon>Viridiplantae</taxon>
        <taxon>Streptophyta</taxon>
        <taxon>Embryophyta</taxon>
        <taxon>Tracheophyta</taxon>
        <taxon>Spermatophyta</taxon>
        <taxon>Magnoliopsida</taxon>
        <taxon>eudicotyledons</taxon>
        <taxon>Gunneridae</taxon>
        <taxon>Pentapetalae</taxon>
        <taxon>asterids</taxon>
        <taxon>Ericales</taxon>
        <taxon>Actinidiaceae</taxon>
        <taxon>Actinidia</taxon>
    </lineage>
</organism>
<dbReference type="Proteomes" id="UP000585474">
    <property type="component" value="Unassembled WGS sequence"/>
</dbReference>
<gene>
    <name evidence="2" type="ORF">Acr_25g0007380</name>
</gene>